<protein>
    <submittedName>
        <fullName evidence="2">Uncharacterized protein</fullName>
    </submittedName>
</protein>
<keyword evidence="1" id="KW-0472">Membrane</keyword>
<reference evidence="3" key="1">
    <citation type="journal article" date="2019" name="Int. J. Syst. Evol. Microbiol.">
        <title>The Global Catalogue of Microorganisms (GCM) 10K type strain sequencing project: providing services to taxonomists for standard genome sequencing and annotation.</title>
        <authorList>
            <consortium name="The Broad Institute Genomics Platform"/>
            <consortium name="The Broad Institute Genome Sequencing Center for Infectious Disease"/>
            <person name="Wu L."/>
            <person name="Ma J."/>
        </authorList>
    </citation>
    <scope>NUCLEOTIDE SEQUENCE [LARGE SCALE GENOMIC DNA]</scope>
    <source>
        <strain evidence="3">CGMCC 4.7330</strain>
    </source>
</reference>
<organism evidence="2 3">
    <name type="scientific">Nocardia jiangsuensis</name>
    <dbReference type="NCBI Taxonomy" id="1691563"/>
    <lineage>
        <taxon>Bacteria</taxon>
        <taxon>Bacillati</taxon>
        <taxon>Actinomycetota</taxon>
        <taxon>Actinomycetes</taxon>
        <taxon>Mycobacteriales</taxon>
        <taxon>Nocardiaceae</taxon>
        <taxon>Nocardia</taxon>
    </lineage>
</organism>
<feature type="transmembrane region" description="Helical" evidence="1">
    <location>
        <begin position="139"/>
        <end position="161"/>
    </location>
</feature>
<gene>
    <name evidence="2" type="ORF">ACFO0B_28475</name>
</gene>
<feature type="transmembrane region" description="Helical" evidence="1">
    <location>
        <begin position="76"/>
        <end position="100"/>
    </location>
</feature>
<evidence type="ECO:0000313" key="2">
    <source>
        <dbReference type="EMBL" id="MFC3965945.1"/>
    </source>
</evidence>
<dbReference type="EMBL" id="JBHSAX010000023">
    <property type="protein sequence ID" value="MFC3965945.1"/>
    <property type="molecule type" value="Genomic_DNA"/>
</dbReference>
<accession>A0ABV8E1B9</accession>
<sequence length="220" mass="23251">MTGSPGWTAAEPPPGIGPRELDIAARERFDSLLAAAPAGIQTSAEKWSAGLLALLALITASVIVKGPTTVGEVADGWRWLLIALVVSALLAALTALWKLLAVSARRFETMSRTTLFGEPGEFEHRRTKATAKDAASVRWAIRLGALALLLQVAAVTVWALIPPPSKSPPAYLTVETAAGKVCGEVVSGDNGELRLKVTGERDPRVVPWAGVTNIRLTEKC</sequence>
<keyword evidence="1" id="KW-0812">Transmembrane</keyword>
<evidence type="ECO:0000256" key="1">
    <source>
        <dbReference type="SAM" id="Phobius"/>
    </source>
</evidence>
<feature type="transmembrane region" description="Helical" evidence="1">
    <location>
        <begin position="47"/>
        <end position="64"/>
    </location>
</feature>
<dbReference type="RefSeq" id="WP_378616240.1">
    <property type="nucleotide sequence ID" value="NZ_JBHSAX010000023.1"/>
</dbReference>
<comment type="caution">
    <text evidence="2">The sequence shown here is derived from an EMBL/GenBank/DDBJ whole genome shotgun (WGS) entry which is preliminary data.</text>
</comment>
<name>A0ABV8E1B9_9NOCA</name>
<keyword evidence="1" id="KW-1133">Transmembrane helix</keyword>
<evidence type="ECO:0000313" key="3">
    <source>
        <dbReference type="Proteomes" id="UP001595696"/>
    </source>
</evidence>
<keyword evidence="3" id="KW-1185">Reference proteome</keyword>
<proteinExistence type="predicted"/>
<dbReference type="Proteomes" id="UP001595696">
    <property type="component" value="Unassembled WGS sequence"/>
</dbReference>